<comment type="caution">
    <text evidence="2">The sequence shown here is derived from an EMBL/GenBank/DDBJ whole genome shotgun (WGS) entry which is preliminary data.</text>
</comment>
<name>A0ABT0S543_9SPHN</name>
<dbReference type="EMBL" id="JAMGBE010000004">
    <property type="protein sequence ID" value="MCL6730974.1"/>
    <property type="molecule type" value="Genomic_DNA"/>
</dbReference>
<evidence type="ECO:0000313" key="3">
    <source>
        <dbReference type="Proteomes" id="UP001165342"/>
    </source>
</evidence>
<evidence type="ECO:0008006" key="4">
    <source>
        <dbReference type="Google" id="ProtNLM"/>
    </source>
</evidence>
<feature type="signal peptide" evidence="1">
    <location>
        <begin position="1"/>
        <end position="20"/>
    </location>
</feature>
<accession>A0ABT0S543</accession>
<evidence type="ECO:0000256" key="1">
    <source>
        <dbReference type="SAM" id="SignalP"/>
    </source>
</evidence>
<gene>
    <name evidence="2" type="ORF">LZ538_13080</name>
</gene>
<sequence length="301" mass="33054">MRLSYYLLLPLTLLYVPASAAAPKSTDDEILVVSDQDADRVRREFVKAMALPSAYDQLGRFEDPVCPVVLGFKAPYGTVVADRMRRVADAAGIKVAREGCKPNVYLFVVRDKASLVRGLSRSASSVFGYRDDPAYAERAVLASASAPSVAWQVLQYRASDGSVACRERLRSNSRDSVLKLTTTASRIVSPLRVEFGASVMVIEAKSLLGADLRQLSDFAAMQLYAHTEPQMASEQKAPTILTLLDDATTGRPAPLSITQWDLAYLKALYSFSNMYRANVHYGELSNRMKRSMEEPQAGPAN</sequence>
<evidence type="ECO:0000313" key="2">
    <source>
        <dbReference type="EMBL" id="MCL6730974.1"/>
    </source>
</evidence>
<proteinExistence type="predicted"/>
<organism evidence="2 3">
    <name type="scientific">Sphingomonas hankyongi</name>
    <dbReference type="NCBI Taxonomy" id="2908209"/>
    <lineage>
        <taxon>Bacteria</taxon>
        <taxon>Pseudomonadati</taxon>
        <taxon>Pseudomonadota</taxon>
        <taxon>Alphaproteobacteria</taxon>
        <taxon>Sphingomonadales</taxon>
        <taxon>Sphingomonadaceae</taxon>
        <taxon>Sphingomonas</taxon>
    </lineage>
</organism>
<keyword evidence="1" id="KW-0732">Signal</keyword>
<dbReference type="Proteomes" id="UP001165342">
    <property type="component" value="Unassembled WGS sequence"/>
</dbReference>
<reference evidence="2" key="1">
    <citation type="submission" date="2022-05" db="EMBL/GenBank/DDBJ databases">
        <authorList>
            <person name="Jo J.-H."/>
            <person name="Im W.-T."/>
        </authorList>
    </citation>
    <scope>NUCLEOTIDE SEQUENCE</scope>
    <source>
        <strain evidence="2">SE220</strain>
    </source>
</reference>
<feature type="chain" id="PRO_5046388183" description="DUF2927 domain-containing protein" evidence="1">
    <location>
        <begin position="21"/>
        <end position="301"/>
    </location>
</feature>
<keyword evidence="3" id="KW-1185">Reference proteome</keyword>
<protein>
    <recommendedName>
        <fullName evidence="4">DUF2927 domain-containing protein</fullName>
    </recommendedName>
</protein>
<dbReference type="RefSeq" id="WP_249832460.1">
    <property type="nucleotide sequence ID" value="NZ_JAMGBE010000004.1"/>
</dbReference>